<protein>
    <submittedName>
        <fullName evidence="1">Uncharacterized protein</fullName>
    </submittedName>
</protein>
<gene>
    <name evidence="1" type="ORF">BV22DRAFT_932494</name>
</gene>
<comment type="caution">
    <text evidence="1">The sequence shown here is derived from an EMBL/GenBank/DDBJ whole genome shotgun (WGS) entry which is preliminary data.</text>
</comment>
<sequence>MQNIALDFYYFVVSRQLSLNVFVSVRPISVCLLVSNHSVVLRRSCYMLCNSLSSNYRLRTMSFISALSIRRHLVLGPPNVSVQATLSTFSICAFHTWWCWCYLVLGPLNASLKTQHISRVYVYLSDHCSCLSSHGTFACTAFRSVNITCSVLLCLAIGSMSLLEGLVLDVDNASNISADSRTNSSDGLSISVRISQ</sequence>
<dbReference type="EMBL" id="MU266973">
    <property type="protein sequence ID" value="KAH7917666.1"/>
    <property type="molecule type" value="Genomic_DNA"/>
</dbReference>
<accession>A0ACB8AW88</accession>
<keyword evidence="2" id="KW-1185">Reference proteome</keyword>
<organism evidence="1 2">
    <name type="scientific">Leucogyrophana mollusca</name>
    <dbReference type="NCBI Taxonomy" id="85980"/>
    <lineage>
        <taxon>Eukaryota</taxon>
        <taxon>Fungi</taxon>
        <taxon>Dikarya</taxon>
        <taxon>Basidiomycota</taxon>
        <taxon>Agaricomycotina</taxon>
        <taxon>Agaricomycetes</taxon>
        <taxon>Agaricomycetidae</taxon>
        <taxon>Boletales</taxon>
        <taxon>Boletales incertae sedis</taxon>
        <taxon>Leucogyrophana</taxon>
    </lineage>
</organism>
<evidence type="ECO:0000313" key="2">
    <source>
        <dbReference type="Proteomes" id="UP000790709"/>
    </source>
</evidence>
<name>A0ACB8AW88_9AGAM</name>
<reference evidence="1" key="1">
    <citation type="journal article" date="2021" name="New Phytol.">
        <title>Evolutionary innovations through gain and loss of genes in the ectomycorrhizal Boletales.</title>
        <authorList>
            <person name="Wu G."/>
            <person name="Miyauchi S."/>
            <person name="Morin E."/>
            <person name="Kuo A."/>
            <person name="Drula E."/>
            <person name="Varga T."/>
            <person name="Kohler A."/>
            <person name="Feng B."/>
            <person name="Cao Y."/>
            <person name="Lipzen A."/>
            <person name="Daum C."/>
            <person name="Hundley H."/>
            <person name="Pangilinan J."/>
            <person name="Johnson J."/>
            <person name="Barry K."/>
            <person name="LaButti K."/>
            <person name="Ng V."/>
            <person name="Ahrendt S."/>
            <person name="Min B."/>
            <person name="Choi I.G."/>
            <person name="Park H."/>
            <person name="Plett J.M."/>
            <person name="Magnuson J."/>
            <person name="Spatafora J.W."/>
            <person name="Nagy L.G."/>
            <person name="Henrissat B."/>
            <person name="Grigoriev I.V."/>
            <person name="Yang Z.L."/>
            <person name="Xu J."/>
            <person name="Martin F.M."/>
        </authorList>
    </citation>
    <scope>NUCLEOTIDE SEQUENCE</scope>
    <source>
        <strain evidence="1">KUC20120723A-06</strain>
    </source>
</reference>
<evidence type="ECO:0000313" key="1">
    <source>
        <dbReference type="EMBL" id="KAH7917666.1"/>
    </source>
</evidence>
<dbReference type="Proteomes" id="UP000790709">
    <property type="component" value="Unassembled WGS sequence"/>
</dbReference>
<proteinExistence type="predicted"/>